<reference evidence="1 2" key="1">
    <citation type="submission" date="2022-09" db="EMBL/GenBank/DDBJ databases">
        <authorList>
            <person name="Palmer J.M."/>
        </authorList>
    </citation>
    <scope>NUCLEOTIDE SEQUENCE [LARGE SCALE GENOMIC DNA]</scope>
    <source>
        <strain evidence="1 2">DSM 7382</strain>
    </source>
</reference>
<proteinExistence type="predicted"/>
<gene>
    <name evidence="1" type="ORF">QCA50_017354</name>
</gene>
<accession>A0AAW0FHB1</accession>
<dbReference type="EMBL" id="JASBNA010000057">
    <property type="protein sequence ID" value="KAK7679642.1"/>
    <property type="molecule type" value="Genomic_DNA"/>
</dbReference>
<protein>
    <submittedName>
        <fullName evidence="1">Uncharacterized protein</fullName>
    </submittedName>
</protein>
<dbReference type="Proteomes" id="UP001385951">
    <property type="component" value="Unassembled WGS sequence"/>
</dbReference>
<organism evidence="1 2">
    <name type="scientific">Cerrena zonata</name>
    <dbReference type="NCBI Taxonomy" id="2478898"/>
    <lineage>
        <taxon>Eukaryota</taxon>
        <taxon>Fungi</taxon>
        <taxon>Dikarya</taxon>
        <taxon>Basidiomycota</taxon>
        <taxon>Agaricomycotina</taxon>
        <taxon>Agaricomycetes</taxon>
        <taxon>Polyporales</taxon>
        <taxon>Cerrenaceae</taxon>
        <taxon>Cerrena</taxon>
    </lineage>
</organism>
<comment type="caution">
    <text evidence="1">The sequence shown here is derived from an EMBL/GenBank/DDBJ whole genome shotgun (WGS) entry which is preliminary data.</text>
</comment>
<evidence type="ECO:0000313" key="1">
    <source>
        <dbReference type="EMBL" id="KAK7679642.1"/>
    </source>
</evidence>
<dbReference type="AlphaFoldDB" id="A0AAW0FHB1"/>
<evidence type="ECO:0000313" key="2">
    <source>
        <dbReference type="Proteomes" id="UP001385951"/>
    </source>
</evidence>
<keyword evidence="2" id="KW-1185">Reference proteome</keyword>
<sequence>MARLVPVRLGSGLSGLSRCELTPCTEQRCGVGLEPQEVITSQYQHLQQPSQVTFTVKKSYTAVPDIVRERVVEARSVPCIVLDRNAFLMNHGLRHAVYMHASITETIHYTCPLTTIHYWNI</sequence>
<name>A0AAW0FHB1_9APHY</name>